<reference evidence="3" key="1">
    <citation type="submission" date="2024-06" db="EMBL/GenBank/DDBJ databases">
        <title>Multi-omics analyses provide insights into the biosynthesis of the anticancer antibiotic pleurotin in Hohenbuehelia grisea.</title>
        <authorList>
            <person name="Weaver J.A."/>
            <person name="Alberti F."/>
        </authorList>
    </citation>
    <scope>NUCLEOTIDE SEQUENCE [LARGE SCALE GENOMIC DNA]</scope>
    <source>
        <strain evidence="3">T-177</strain>
    </source>
</reference>
<name>A0ABR3JY39_9AGAR</name>
<dbReference type="Proteomes" id="UP001556367">
    <property type="component" value="Unassembled WGS sequence"/>
</dbReference>
<accession>A0ABR3JY39</accession>
<organism evidence="2 3">
    <name type="scientific">Hohenbuehelia grisea</name>
    <dbReference type="NCBI Taxonomy" id="104357"/>
    <lineage>
        <taxon>Eukaryota</taxon>
        <taxon>Fungi</taxon>
        <taxon>Dikarya</taxon>
        <taxon>Basidiomycota</taxon>
        <taxon>Agaricomycotina</taxon>
        <taxon>Agaricomycetes</taxon>
        <taxon>Agaricomycetidae</taxon>
        <taxon>Agaricales</taxon>
        <taxon>Pleurotineae</taxon>
        <taxon>Pleurotaceae</taxon>
        <taxon>Hohenbuehelia</taxon>
    </lineage>
</organism>
<feature type="region of interest" description="Disordered" evidence="1">
    <location>
        <begin position="178"/>
        <end position="215"/>
    </location>
</feature>
<dbReference type="EMBL" id="JASNQZ010000001">
    <property type="protein sequence ID" value="KAL0960464.1"/>
    <property type="molecule type" value="Genomic_DNA"/>
</dbReference>
<feature type="region of interest" description="Disordered" evidence="1">
    <location>
        <begin position="119"/>
        <end position="145"/>
    </location>
</feature>
<evidence type="ECO:0000313" key="3">
    <source>
        <dbReference type="Proteomes" id="UP001556367"/>
    </source>
</evidence>
<sequence>MSSQPLPFAAMMASSSSFSAATDLMGSMNLTGSPLHLGDDPNSPEMFRQNAQIIQHHITRLQDLAQRALLGISNAYQPGRNPIHAEADLSTLKQELHLVLEMMRVSGVGALPLLSTPPADAATPAAPGAPPSATTSSAAAEANSRAAALLQDDRLLEDTRRRVNTVYEQQRRMHAVAETVANLLAHAPPPGPGHAPGPQHQAQSGAVGNAIQRRP</sequence>
<evidence type="ECO:0000313" key="2">
    <source>
        <dbReference type="EMBL" id="KAL0960464.1"/>
    </source>
</evidence>
<gene>
    <name evidence="2" type="ORF">HGRIS_005507</name>
</gene>
<protein>
    <submittedName>
        <fullName evidence="2">Uncharacterized protein</fullName>
    </submittedName>
</protein>
<comment type="caution">
    <text evidence="2">The sequence shown here is derived from an EMBL/GenBank/DDBJ whole genome shotgun (WGS) entry which is preliminary data.</text>
</comment>
<evidence type="ECO:0000256" key="1">
    <source>
        <dbReference type="SAM" id="MobiDB-lite"/>
    </source>
</evidence>
<proteinExistence type="predicted"/>
<keyword evidence="3" id="KW-1185">Reference proteome</keyword>